<feature type="domain" description="B12-binding" evidence="1">
    <location>
        <begin position="29"/>
        <end position="181"/>
    </location>
</feature>
<dbReference type="PROSITE" id="PS51918">
    <property type="entry name" value="RADICAL_SAM"/>
    <property type="match status" value="1"/>
</dbReference>
<dbReference type="Pfam" id="PF10105">
    <property type="entry name" value="DUF2344"/>
    <property type="match status" value="1"/>
</dbReference>
<dbReference type="InterPro" id="IPR058240">
    <property type="entry name" value="rSAM_sf"/>
</dbReference>
<reference evidence="3 4" key="1">
    <citation type="journal article" date="2018" name="Genome Announc.">
        <title>Genome Sequence of Geothermobacter sp. HR-1 Iron Reducer from the Loihi Seamount.</title>
        <authorList>
            <person name="Smith H."/>
            <person name="Abuyen K."/>
            <person name="Tremblay J."/>
            <person name="Savalia P."/>
            <person name="Perez-Rodriguez I."/>
            <person name="Emerson D."/>
            <person name="Tully B."/>
            <person name="Amend J."/>
        </authorList>
    </citation>
    <scope>NUCLEOTIDE SEQUENCE [LARGE SCALE GENOMIC DNA]</scope>
    <source>
        <strain evidence="3 4">HR-1</strain>
    </source>
</reference>
<dbReference type="InterPro" id="IPR018768">
    <property type="entry name" value="DUF2344"/>
</dbReference>
<dbReference type="GO" id="GO:0003824">
    <property type="term" value="F:catalytic activity"/>
    <property type="evidence" value="ECO:0007669"/>
    <property type="project" value="InterPro"/>
</dbReference>
<dbReference type="GO" id="GO:0031419">
    <property type="term" value="F:cobalamin binding"/>
    <property type="evidence" value="ECO:0007669"/>
    <property type="project" value="InterPro"/>
</dbReference>
<organism evidence="3 4">
    <name type="scientific">Geothermobacter hydrogeniphilus</name>
    <dbReference type="NCBI Taxonomy" id="1969733"/>
    <lineage>
        <taxon>Bacteria</taxon>
        <taxon>Pseudomonadati</taxon>
        <taxon>Thermodesulfobacteriota</taxon>
        <taxon>Desulfuromonadia</taxon>
        <taxon>Desulfuromonadales</taxon>
        <taxon>Geothermobacteraceae</taxon>
        <taxon>Geothermobacter</taxon>
    </lineage>
</organism>
<dbReference type="NCBIfam" id="TIGR03936">
    <property type="entry name" value="sam_1_link_chp"/>
    <property type="match status" value="1"/>
</dbReference>
<dbReference type="OrthoDB" id="9806827at2"/>
<name>A0A2K2H6V9_9BACT</name>
<dbReference type="AlphaFoldDB" id="A0A2K2H6V9"/>
<dbReference type="Pfam" id="PF19864">
    <property type="entry name" value="Radical_SAM_N2"/>
    <property type="match status" value="1"/>
</dbReference>
<accession>A0A2K2H6V9</accession>
<feature type="domain" description="Radical SAM core" evidence="2">
    <location>
        <begin position="249"/>
        <end position="481"/>
    </location>
</feature>
<dbReference type="SMART" id="SM00729">
    <property type="entry name" value="Elp3"/>
    <property type="match status" value="1"/>
</dbReference>
<dbReference type="Gene3D" id="3.80.30.20">
    <property type="entry name" value="tm_1862 like domain"/>
    <property type="match status" value="1"/>
</dbReference>
<dbReference type="SFLD" id="SFLDG01082">
    <property type="entry name" value="B12-binding_domain_containing"/>
    <property type="match status" value="1"/>
</dbReference>
<dbReference type="InterPro" id="IPR023404">
    <property type="entry name" value="rSAM_horseshoe"/>
</dbReference>
<dbReference type="PROSITE" id="PS51332">
    <property type="entry name" value="B12_BINDING"/>
    <property type="match status" value="1"/>
</dbReference>
<gene>
    <name evidence="3" type="ORF">C2E25_14860</name>
</gene>
<evidence type="ECO:0000259" key="2">
    <source>
        <dbReference type="PROSITE" id="PS51918"/>
    </source>
</evidence>
<evidence type="ECO:0000259" key="1">
    <source>
        <dbReference type="PROSITE" id="PS51332"/>
    </source>
</evidence>
<dbReference type="NCBIfam" id="TIGR03960">
    <property type="entry name" value="rSAM_fuse_unch"/>
    <property type="match status" value="1"/>
</dbReference>
<dbReference type="SUPFAM" id="SSF102114">
    <property type="entry name" value="Radical SAM enzymes"/>
    <property type="match status" value="1"/>
</dbReference>
<dbReference type="EMBL" id="PPFX01000044">
    <property type="protein sequence ID" value="PNU18963.1"/>
    <property type="molecule type" value="Genomic_DNA"/>
</dbReference>
<dbReference type="CDD" id="cd01335">
    <property type="entry name" value="Radical_SAM"/>
    <property type="match status" value="1"/>
</dbReference>
<dbReference type="PANTHER" id="PTHR42731:SF1">
    <property type="entry name" value="RADICAL SAM DOMAIN PROTEIN"/>
    <property type="match status" value="1"/>
</dbReference>
<evidence type="ECO:0000313" key="3">
    <source>
        <dbReference type="EMBL" id="PNU18963.1"/>
    </source>
</evidence>
<dbReference type="Pfam" id="PF04055">
    <property type="entry name" value="Radical_SAM"/>
    <property type="match status" value="1"/>
</dbReference>
<protein>
    <submittedName>
        <fullName evidence="3">B12-binding domain-containing radical SAM protein</fullName>
    </submittedName>
</protein>
<comment type="caution">
    <text evidence="3">The sequence shown here is derived from an EMBL/GenBank/DDBJ whole genome shotgun (WGS) entry which is preliminary data.</text>
</comment>
<dbReference type="InterPro" id="IPR007197">
    <property type="entry name" value="rSAM"/>
</dbReference>
<dbReference type="Proteomes" id="UP000236340">
    <property type="component" value="Unassembled WGS sequence"/>
</dbReference>
<dbReference type="GO" id="GO:0051536">
    <property type="term" value="F:iron-sulfur cluster binding"/>
    <property type="evidence" value="ECO:0007669"/>
    <property type="project" value="InterPro"/>
</dbReference>
<proteinExistence type="predicted"/>
<dbReference type="PANTHER" id="PTHR42731">
    <property type="entry name" value="SLL1084 PROTEIN"/>
    <property type="match status" value="1"/>
</dbReference>
<dbReference type="GO" id="GO:0046872">
    <property type="term" value="F:metal ion binding"/>
    <property type="evidence" value="ECO:0007669"/>
    <property type="project" value="InterPro"/>
</dbReference>
<sequence>MNDKILNRVQKSSRYLGAELGSRPKDPRTVDISLALAFPDVYEIGMSHIGFAILYSLLNDLDWIAAERVYAPWPDLEAELRAAGEPLRALESQRPLSDFDLIGFTLQYELSYSNLLNMLDLAGIPRRREQRDASHPLIMVGGPCAFNPEPLADFYDFAVIGDGEEAVVEVCERVRQGRNEGWSRETLLLRLADIDGVYVPSLYRVSYHEDGRIAALTAAPGAPQRVRRRFLTDLENAPYPTAPIVPFMNTVHNRVAVEVARGCTRGCRFCQAGYIYRPVRERSPQRIADIVDESLRHSGYSEVSLLSLSTGDYSRLEPLLKGLMGCHEAGQVAISLPSLRVGSLSAEMMEEIKKVRKTGFTLAPEAGSERLREVINKGISEADLLAATEAAYALGWRVIKLYFMIGLPTETDEDRRGIIELAARVKRTGRGTEGGADANVSVSTFVPKPHTPFQWEAQIGVEETLARQNQLREGLKKRKLRLKYHEARMSLLEGVFARGDRRLGRLLEAAVEASCRFDGWGEHFDFSRWQQAFAATGIDPHWYLRQRDEEEILPWDHIDCGIPKSFFLAERRRSIQGDYTADCRHGDCHGCGLCDFDSLRVRLSERDELTPPRLPAAPSPVADGRFKIRLRLRKEGRARFVSHLEFMTAFHRAVRRAQLPIRYSEGFHPTPKISLPDALPTGFCSDAEIIDLELFRPLPAERIIVDLNRQLPPGFEILAAAAVAWKTPSPSASIESSRYRVELPADAPADLAGRCADFLAAEEVIGRRQKKGGTIEVDLRPPVIELALREQTLWITLRKGSPLPVAAHLLGLPPEAARDLEIRKVEVRMRDGLDCFSN</sequence>
<evidence type="ECO:0000313" key="4">
    <source>
        <dbReference type="Proteomes" id="UP000236340"/>
    </source>
</evidence>
<dbReference type="InterPro" id="IPR045784">
    <property type="entry name" value="Radical_SAM_N2"/>
</dbReference>
<dbReference type="SFLD" id="SFLDS00029">
    <property type="entry name" value="Radical_SAM"/>
    <property type="match status" value="1"/>
</dbReference>
<dbReference type="InterPro" id="IPR006158">
    <property type="entry name" value="Cobalamin-bd"/>
</dbReference>
<dbReference type="InterPro" id="IPR023862">
    <property type="entry name" value="CHP03960_rSAM"/>
</dbReference>
<dbReference type="RefSeq" id="WP_103116512.1">
    <property type="nucleotide sequence ID" value="NZ_PPFX01000044.1"/>
</dbReference>
<dbReference type="InterPro" id="IPR006638">
    <property type="entry name" value="Elp3/MiaA/NifB-like_rSAM"/>
</dbReference>